<sequence length="98" mass="10779">MTSTPLEEKLAQDAITGGGTVRKLSLLGMDDTLEPGDDTCASQCDDKTDAESIAYASTCYRPKNRRSLTHKIPENLRDSQDMTFGLELMNGKYFGPFP</sequence>
<proteinExistence type="predicted"/>
<accession>A0A2R8C7P5</accession>
<evidence type="ECO:0000313" key="2">
    <source>
        <dbReference type="Proteomes" id="UP000244898"/>
    </source>
</evidence>
<protein>
    <submittedName>
        <fullName evidence="1">Uncharacterized protein</fullName>
    </submittedName>
</protein>
<reference evidence="2" key="1">
    <citation type="submission" date="2018-03" db="EMBL/GenBank/DDBJ databases">
        <authorList>
            <person name="Rodrigo-Torres L."/>
            <person name="Arahal R. D."/>
            <person name="Lucena T."/>
        </authorList>
    </citation>
    <scope>NUCLEOTIDE SEQUENCE [LARGE SCALE GENOMIC DNA]</scope>
    <source>
        <strain evidence="2">CECT 7615</strain>
    </source>
</reference>
<dbReference type="Proteomes" id="UP000244898">
    <property type="component" value="Unassembled WGS sequence"/>
</dbReference>
<gene>
    <name evidence="1" type="ORF">TRM7615_01872</name>
</gene>
<evidence type="ECO:0000313" key="1">
    <source>
        <dbReference type="EMBL" id="SPJ28373.1"/>
    </source>
</evidence>
<keyword evidence="2" id="KW-1185">Reference proteome</keyword>
<dbReference type="EMBL" id="ONZG01000004">
    <property type="protein sequence ID" value="SPJ28373.1"/>
    <property type="molecule type" value="Genomic_DNA"/>
</dbReference>
<organism evidence="1 2">
    <name type="scientific">Falsiruegeria mediterranea M17</name>
    <dbReference type="NCBI Taxonomy" id="1200281"/>
    <lineage>
        <taxon>Bacteria</taxon>
        <taxon>Pseudomonadati</taxon>
        <taxon>Pseudomonadota</taxon>
        <taxon>Alphaproteobacteria</taxon>
        <taxon>Rhodobacterales</taxon>
        <taxon>Roseobacteraceae</taxon>
        <taxon>Falsiruegeria</taxon>
    </lineage>
</organism>
<dbReference type="AlphaFoldDB" id="A0A2R8C7P5"/>
<dbReference type="RefSeq" id="WP_125133663.1">
    <property type="nucleotide sequence ID" value="NZ_ONZG01000004.1"/>
</dbReference>
<name>A0A2R8C7P5_9RHOB</name>